<comment type="function">
    <text evidence="11">Catalyzes the reversible phosphorylation of UMP to UDP.</text>
</comment>
<dbReference type="STRING" id="76123.AS203_01400"/>
<feature type="domain" description="Aspartate/glutamate/uridylate kinase" evidence="12">
    <location>
        <begin position="5"/>
        <end position="214"/>
    </location>
</feature>
<feature type="binding site" evidence="11">
    <location>
        <position position="72"/>
    </location>
    <ligand>
        <name>UMP</name>
        <dbReference type="ChEBI" id="CHEBI:57865"/>
    </ligand>
</feature>
<evidence type="ECO:0000256" key="5">
    <source>
        <dbReference type="ARBA" id="ARBA00022679"/>
    </source>
</evidence>
<feature type="binding site" evidence="11">
    <location>
        <position position="57"/>
    </location>
    <ligand>
        <name>ATP</name>
        <dbReference type="ChEBI" id="CHEBI:30616"/>
    </ligand>
</feature>
<comment type="similarity">
    <text evidence="3 11">Belongs to the UMP kinase family.</text>
</comment>
<reference evidence="14" key="1">
    <citation type="submission" date="2015-11" db="EMBL/GenBank/DDBJ databases">
        <authorList>
            <person name="Holder M.E."/>
            <person name="Ajami N.J."/>
            <person name="Petrosino J.F."/>
        </authorList>
    </citation>
    <scope>NUCLEOTIDE SEQUENCE [LARGE SCALE GENOMIC DNA]</scope>
    <source>
        <strain evidence="14">F0113</strain>
    </source>
</reference>
<name>A0A0S2KIG6_9BACT</name>
<dbReference type="Proteomes" id="UP000056252">
    <property type="component" value="Chromosome"/>
</dbReference>
<evidence type="ECO:0000256" key="11">
    <source>
        <dbReference type="HAMAP-Rule" id="MF_01220"/>
    </source>
</evidence>
<evidence type="ECO:0000256" key="2">
    <source>
        <dbReference type="ARBA" id="ARBA00004791"/>
    </source>
</evidence>
<accession>A0A0S2KIG6</accession>
<sequence length="235" mass="25654">MTKYKRILLKLSGESLMGNQSFGIDPERLADYARQIKEVHAMGIQIGIVIGGGNIFRGLSGTSKGFDRVKGDQMGMCATVINSLALSSALEASGVKTKVLTAIRMEPIGEFYSKWKAIEAMESGYICIFSAGTGSPYFTTDTGSSLRGIEIEADVMLKGTRVDGIYTADPEKDPTATKFDQITFDEIYARNLKVMDLTATTMCKENHLPIYVFNMDIVGNLKRVIDGEPIGTLVH</sequence>
<dbReference type="GO" id="GO:0005524">
    <property type="term" value="F:ATP binding"/>
    <property type="evidence" value="ECO:0007669"/>
    <property type="project" value="UniProtKB-KW"/>
</dbReference>
<dbReference type="SUPFAM" id="SSF53633">
    <property type="entry name" value="Carbamate kinase-like"/>
    <property type="match status" value="1"/>
</dbReference>
<dbReference type="PANTHER" id="PTHR42833:SF4">
    <property type="entry name" value="URIDYLATE KINASE PUMPKIN, CHLOROPLASTIC"/>
    <property type="match status" value="1"/>
</dbReference>
<dbReference type="PANTHER" id="PTHR42833">
    <property type="entry name" value="URIDYLATE KINASE"/>
    <property type="match status" value="1"/>
</dbReference>
<keyword evidence="6 11" id="KW-0547">Nucleotide-binding</keyword>
<protein>
    <recommendedName>
        <fullName evidence="11">Uridylate kinase</fullName>
        <shortName evidence="11">UK</shortName>
        <ecNumber evidence="11">2.7.4.22</ecNumber>
    </recommendedName>
    <alternativeName>
        <fullName evidence="11">Uridine monophosphate kinase</fullName>
        <shortName evidence="11">UMP kinase</shortName>
        <shortName evidence="11">UMPK</shortName>
    </alternativeName>
</protein>
<evidence type="ECO:0000256" key="8">
    <source>
        <dbReference type="ARBA" id="ARBA00022840"/>
    </source>
</evidence>
<evidence type="ECO:0000256" key="7">
    <source>
        <dbReference type="ARBA" id="ARBA00022777"/>
    </source>
</evidence>
<dbReference type="EMBL" id="CP013195">
    <property type="protein sequence ID" value="ALO47918.1"/>
    <property type="molecule type" value="Genomic_DNA"/>
</dbReference>
<dbReference type="eggNOG" id="COG0528">
    <property type="taxonomic scope" value="Bacteria"/>
</dbReference>
<feature type="binding site" evidence="11">
    <location>
        <position position="166"/>
    </location>
    <ligand>
        <name>ATP</name>
        <dbReference type="ChEBI" id="CHEBI:30616"/>
    </ligand>
</feature>
<dbReference type="GO" id="GO:0006225">
    <property type="term" value="P:UDP biosynthetic process"/>
    <property type="evidence" value="ECO:0007669"/>
    <property type="project" value="TreeGrafter"/>
</dbReference>
<dbReference type="AlphaFoldDB" id="A0A0S2KIG6"/>
<dbReference type="GO" id="GO:0005737">
    <property type="term" value="C:cytoplasm"/>
    <property type="evidence" value="ECO:0007669"/>
    <property type="project" value="UniProtKB-SubCell"/>
</dbReference>
<dbReference type="InterPro" id="IPR001048">
    <property type="entry name" value="Asp/Glu/Uridylate_kinase"/>
</dbReference>
<dbReference type="NCBIfam" id="TIGR02075">
    <property type="entry name" value="pyrH_bact"/>
    <property type="match status" value="1"/>
</dbReference>
<gene>
    <name evidence="11 13" type="primary">pyrH</name>
    <name evidence="13" type="ORF">AS203_01400</name>
</gene>
<dbReference type="PIRSF" id="PIRSF005650">
    <property type="entry name" value="Uridylate_kin"/>
    <property type="match status" value="1"/>
</dbReference>
<keyword evidence="4 11" id="KW-0963">Cytoplasm</keyword>
<keyword evidence="9 11" id="KW-0665">Pyrimidine biosynthesis</keyword>
<evidence type="ECO:0000256" key="10">
    <source>
        <dbReference type="ARBA" id="ARBA00047767"/>
    </source>
</evidence>
<dbReference type="EC" id="2.7.4.22" evidence="11"/>
<keyword evidence="14" id="KW-1185">Reference proteome</keyword>
<dbReference type="GO" id="GO:0044210">
    <property type="term" value="P:'de novo' CTP biosynthetic process"/>
    <property type="evidence" value="ECO:0007669"/>
    <property type="project" value="UniProtKB-UniRule"/>
</dbReference>
<comment type="subunit">
    <text evidence="11">Homohexamer.</text>
</comment>
<feature type="binding site" evidence="11">
    <location>
        <position position="52"/>
    </location>
    <ligand>
        <name>UMP</name>
        <dbReference type="ChEBI" id="CHEBI:57865"/>
    </ligand>
</feature>
<dbReference type="InterPro" id="IPR011817">
    <property type="entry name" value="Uridylate_kinase"/>
</dbReference>
<dbReference type="FunFam" id="3.40.1160.10:FF:000001">
    <property type="entry name" value="Uridylate kinase"/>
    <property type="match status" value="1"/>
</dbReference>
<feature type="binding site" evidence="11">
    <location>
        <position position="53"/>
    </location>
    <ligand>
        <name>ATP</name>
        <dbReference type="ChEBI" id="CHEBI:30616"/>
    </ligand>
</feature>
<dbReference type="Pfam" id="PF00696">
    <property type="entry name" value="AA_kinase"/>
    <property type="match status" value="1"/>
</dbReference>
<keyword evidence="8 11" id="KW-0067">ATP-binding</keyword>
<feature type="binding site" evidence="11">
    <location>
        <position position="169"/>
    </location>
    <ligand>
        <name>ATP</name>
        <dbReference type="ChEBI" id="CHEBI:30616"/>
    </ligand>
</feature>
<dbReference type="HAMAP" id="MF_01220_B">
    <property type="entry name" value="PyrH_B"/>
    <property type="match status" value="1"/>
</dbReference>
<evidence type="ECO:0000256" key="3">
    <source>
        <dbReference type="ARBA" id="ARBA00007614"/>
    </source>
</evidence>
<evidence type="ECO:0000256" key="6">
    <source>
        <dbReference type="ARBA" id="ARBA00022741"/>
    </source>
</evidence>
<evidence type="ECO:0000313" key="13">
    <source>
        <dbReference type="EMBL" id="ALO47918.1"/>
    </source>
</evidence>
<organism evidence="13 14">
    <name type="scientific">Hoylesella enoeca</name>
    <dbReference type="NCBI Taxonomy" id="76123"/>
    <lineage>
        <taxon>Bacteria</taxon>
        <taxon>Pseudomonadati</taxon>
        <taxon>Bacteroidota</taxon>
        <taxon>Bacteroidia</taxon>
        <taxon>Bacteroidales</taxon>
        <taxon>Prevotellaceae</taxon>
        <taxon>Hoylesella</taxon>
    </lineage>
</organism>
<dbReference type="GO" id="GO:0033862">
    <property type="term" value="F:UMP kinase activity"/>
    <property type="evidence" value="ECO:0007669"/>
    <property type="project" value="UniProtKB-EC"/>
</dbReference>
<comment type="subcellular location">
    <subcellularLocation>
        <location evidence="1 11">Cytoplasm</location>
    </subcellularLocation>
</comment>
<feature type="binding site" evidence="11">
    <location>
        <position position="160"/>
    </location>
    <ligand>
        <name>ATP</name>
        <dbReference type="ChEBI" id="CHEBI:30616"/>
    </ligand>
</feature>
<dbReference type="OrthoDB" id="9807458at2"/>
<evidence type="ECO:0000256" key="4">
    <source>
        <dbReference type="ARBA" id="ARBA00022490"/>
    </source>
</evidence>
<dbReference type="CDD" id="cd04254">
    <property type="entry name" value="AAK_UMPK-PyrH-Ec"/>
    <property type="match status" value="1"/>
</dbReference>
<comment type="activity regulation">
    <text evidence="11">Inhibited by UTP.</text>
</comment>
<evidence type="ECO:0000313" key="14">
    <source>
        <dbReference type="Proteomes" id="UP000056252"/>
    </source>
</evidence>
<comment type="pathway">
    <text evidence="2 11">Pyrimidine metabolism; CTP biosynthesis via de novo pathway; UDP from UMP (UMPK route): step 1/1.</text>
</comment>
<evidence type="ECO:0000256" key="9">
    <source>
        <dbReference type="ARBA" id="ARBA00022975"/>
    </source>
</evidence>
<dbReference type="RefSeq" id="WP_025065087.1">
    <property type="nucleotide sequence ID" value="NZ_CP013195.1"/>
</dbReference>
<dbReference type="UniPathway" id="UPA00159">
    <property type="reaction ID" value="UER00275"/>
</dbReference>
<keyword evidence="7 11" id="KW-0418">Kinase</keyword>
<feature type="binding site" evidence="11">
    <location>
        <begin position="133"/>
        <end position="140"/>
    </location>
    <ligand>
        <name>UMP</name>
        <dbReference type="ChEBI" id="CHEBI:57865"/>
    </ligand>
</feature>
<keyword evidence="5 11" id="KW-0808">Transferase</keyword>
<dbReference type="KEGG" id="peo:AS203_01400"/>
<evidence type="ECO:0000259" key="12">
    <source>
        <dbReference type="Pfam" id="PF00696"/>
    </source>
</evidence>
<dbReference type="Gene3D" id="3.40.1160.10">
    <property type="entry name" value="Acetylglutamate kinase-like"/>
    <property type="match status" value="1"/>
</dbReference>
<comment type="catalytic activity">
    <reaction evidence="10 11">
        <text>UMP + ATP = UDP + ADP</text>
        <dbReference type="Rhea" id="RHEA:24400"/>
        <dbReference type="ChEBI" id="CHEBI:30616"/>
        <dbReference type="ChEBI" id="CHEBI:57865"/>
        <dbReference type="ChEBI" id="CHEBI:58223"/>
        <dbReference type="ChEBI" id="CHEBI:456216"/>
        <dbReference type="EC" id="2.7.4.22"/>
    </reaction>
</comment>
<dbReference type="InterPro" id="IPR015963">
    <property type="entry name" value="Uridylate_kinase_bac"/>
</dbReference>
<feature type="binding site" evidence="11">
    <location>
        <begin position="10"/>
        <end position="13"/>
    </location>
    <ligand>
        <name>ATP</name>
        <dbReference type="ChEBI" id="CHEBI:30616"/>
    </ligand>
</feature>
<evidence type="ECO:0000256" key="1">
    <source>
        <dbReference type="ARBA" id="ARBA00004496"/>
    </source>
</evidence>
<comment type="caution">
    <text evidence="11">Lacks conserved residue(s) required for the propagation of feature annotation.</text>
</comment>
<proteinExistence type="inferred from homology"/>
<dbReference type="InterPro" id="IPR036393">
    <property type="entry name" value="AceGlu_kinase-like_sf"/>
</dbReference>